<dbReference type="GO" id="GO:0003677">
    <property type="term" value="F:DNA binding"/>
    <property type="evidence" value="ECO:0007669"/>
    <property type="project" value="InterPro"/>
</dbReference>
<dbReference type="PANTHER" id="PTHR14628">
    <property type="entry name" value="BEN DOMAIN-CONTAINING PROTEIN 5"/>
    <property type="match status" value="1"/>
</dbReference>
<name>A0A974BX65_XENLA</name>
<gene>
    <name evidence="1" type="ORF">XELAEV_18043426mg</name>
</gene>
<dbReference type="EMBL" id="CM004482">
    <property type="protein sequence ID" value="OCT62346.1"/>
    <property type="molecule type" value="Genomic_DNA"/>
</dbReference>
<protein>
    <submittedName>
        <fullName evidence="1">Uncharacterized protein</fullName>
    </submittedName>
</protein>
<reference evidence="2" key="1">
    <citation type="journal article" date="2016" name="Nature">
        <title>Genome evolution in the allotetraploid frog Xenopus laevis.</title>
        <authorList>
            <person name="Session A.M."/>
            <person name="Uno Y."/>
            <person name="Kwon T."/>
            <person name="Chapman J.A."/>
            <person name="Toyoda A."/>
            <person name="Takahashi S."/>
            <person name="Fukui A."/>
            <person name="Hikosaka A."/>
            <person name="Suzuki A."/>
            <person name="Kondo M."/>
            <person name="van Heeringen S.J."/>
            <person name="Quigley I."/>
            <person name="Heinz S."/>
            <person name="Ogino H."/>
            <person name="Ochi H."/>
            <person name="Hellsten U."/>
            <person name="Lyons J.B."/>
            <person name="Simakov O."/>
            <person name="Putnam N."/>
            <person name="Stites J."/>
            <person name="Kuroki Y."/>
            <person name="Tanaka T."/>
            <person name="Michiue T."/>
            <person name="Watanabe M."/>
            <person name="Bogdanovic O."/>
            <person name="Lister R."/>
            <person name="Georgiou G."/>
            <person name="Paranjpe S.S."/>
            <person name="van Kruijsbergen I."/>
            <person name="Shu S."/>
            <person name="Carlson J."/>
            <person name="Kinoshita T."/>
            <person name="Ohta Y."/>
            <person name="Mawaribuchi S."/>
            <person name="Jenkins J."/>
            <person name="Grimwood J."/>
            <person name="Schmutz J."/>
            <person name="Mitros T."/>
            <person name="Mozaffari S.V."/>
            <person name="Suzuki Y."/>
            <person name="Haramoto Y."/>
            <person name="Yamamoto T.S."/>
            <person name="Takagi C."/>
            <person name="Heald R."/>
            <person name="Miller K."/>
            <person name="Haudenschild C."/>
            <person name="Kitzman J."/>
            <person name="Nakayama T."/>
            <person name="Izutsu Y."/>
            <person name="Robert J."/>
            <person name="Fortriede J."/>
            <person name="Burns K."/>
            <person name="Lotay V."/>
            <person name="Karimi K."/>
            <person name="Yasuoka Y."/>
            <person name="Dichmann D.S."/>
            <person name="Flajnik M.F."/>
            <person name="Houston D.W."/>
            <person name="Shendure J."/>
            <person name="DuPasquier L."/>
            <person name="Vize P.D."/>
            <person name="Zorn A.M."/>
            <person name="Ito M."/>
            <person name="Marcotte E.M."/>
            <person name="Wallingford J.B."/>
            <person name="Ito Y."/>
            <person name="Asashima M."/>
            <person name="Ueno N."/>
            <person name="Matsuda Y."/>
            <person name="Veenstra G.J."/>
            <person name="Fujiyama A."/>
            <person name="Harland R.M."/>
            <person name="Taira M."/>
            <person name="Rokhsar D.S."/>
        </authorList>
    </citation>
    <scope>NUCLEOTIDE SEQUENCE [LARGE SCALE GENOMIC DNA]</scope>
    <source>
        <strain evidence="2">J</strain>
    </source>
</reference>
<dbReference type="GO" id="GO:0045892">
    <property type="term" value="P:negative regulation of DNA-templated transcription"/>
    <property type="evidence" value="ECO:0007669"/>
    <property type="project" value="InterPro"/>
</dbReference>
<evidence type="ECO:0000313" key="2">
    <source>
        <dbReference type="Proteomes" id="UP000694892"/>
    </source>
</evidence>
<accession>A0A974BX65</accession>
<organism evidence="1 2">
    <name type="scientific">Xenopus laevis</name>
    <name type="common">African clawed frog</name>
    <dbReference type="NCBI Taxonomy" id="8355"/>
    <lineage>
        <taxon>Eukaryota</taxon>
        <taxon>Metazoa</taxon>
        <taxon>Chordata</taxon>
        <taxon>Craniata</taxon>
        <taxon>Vertebrata</taxon>
        <taxon>Euteleostomi</taxon>
        <taxon>Amphibia</taxon>
        <taxon>Batrachia</taxon>
        <taxon>Anura</taxon>
        <taxon>Pipoidea</taxon>
        <taxon>Pipidae</taxon>
        <taxon>Xenopodinae</taxon>
        <taxon>Xenopus</taxon>
        <taxon>Xenopus</taxon>
    </lineage>
</organism>
<dbReference type="PANTHER" id="PTHR14628:SF1">
    <property type="entry name" value="BEN DOMAIN-CONTAINING PROTEIN 5"/>
    <property type="match status" value="1"/>
</dbReference>
<dbReference type="AlphaFoldDB" id="A0A974BX65"/>
<dbReference type="Proteomes" id="UP000694892">
    <property type="component" value="Chromosome 9_10L"/>
</dbReference>
<dbReference type="InterPro" id="IPR040391">
    <property type="entry name" value="BEND5"/>
</dbReference>
<proteinExistence type="predicted"/>
<evidence type="ECO:0000313" key="1">
    <source>
        <dbReference type="EMBL" id="OCT62346.1"/>
    </source>
</evidence>
<sequence>MFVFVRFLEYNVCYALPATRVRDFQPRSTQDFDNRRVYAVYRSLEEEAGFPVVPQRAQILALAGVTAKGNCILKNLATGSGGLQLIPQ</sequence>